<protein>
    <submittedName>
        <fullName evidence="13">Cytochrome d ubiquinol oxidase subunit I</fullName>
    </submittedName>
</protein>
<evidence type="ECO:0000256" key="3">
    <source>
        <dbReference type="ARBA" id="ARBA00022448"/>
    </source>
</evidence>
<evidence type="ECO:0000313" key="14">
    <source>
        <dbReference type="Proteomes" id="UP000294257"/>
    </source>
</evidence>
<evidence type="ECO:0000313" key="13">
    <source>
        <dbReference type="EMBL" id="RZS44313.1"/>
    </source>
</evidence>
<reference evidence="13 14" key="1">
    <citation type="submission" date="2019-02" db="EMBL/GenBank/DDBJ databases">
        <title>Genomic Encyclopedia of Type Strains, Phase IV (KMG-IV): sequencing the most valuable type-strain genomes for metagenomic binning, comparative biology and taxonomic classification.</title>
        <authorList>
            <person name="Goeker M."/>
        </authorList>
    </citation>
    <scope>NUCLEOTIDE SEQUENCE [LARGE SCALE GENOMIC DNA]</scope>
    <source>
        <strain evidence="13 14">DSM 101727</strain>
    </source>
</reference>
<evidence type="ECO:0000256" key="8">
    <source>
        <dbReference type="ARBA" id="ARBA00022982"/>
    </source>
</evidence>
<evidence type="ECO:0000256" key="10">
    <source>
        <dbReference type="ARBA" id="ARBA00023004"/>
    </source>
</evidence>
<feature type="transmembrane region" description="Helical" evidence="12">
    <location>
        <begin position="63"/>
        <end position="83"/>
    </location>
</feature>
<comment type="subcellular location">
    <subcellularLocation>
        <location evidence="1">Cell membrane</location>
        <topology evidence="1">Multi-pass membrane protein</topology>
    </subcellularLocation>
</comment>
<dbReference type="GO" id="GO:0019646">
    <property type="term" value="P:aerobic electron transport chain"/>
    <property type="evidence" value="ECO:0007669"/>
    <property type="project" value="InterPro"/>
</dbReference>
<dbReference type="InterPro" id="IPR002585">
    <property type="entry name" value="Cyt-d_ubiquinol_oxidase_su_1"/>
</dbReference>
<dbReference type="GO" id="GO:0005886">
    <property type="term" value="C:plasma membrane"/>
    <property type="evidence" value="ECO:0007669"/>
    <property type="project" value="UniProtKB-SubCell"/>
</dbReference>
<evidence type="ECO:0000256" key="9">
    <source>
        <dbReference type="ARBA" id="ARBA00022989"/>
    </source>
</evidence>
<feature type="transmembrane region" description="Helical" evidence="12">
    <location>
        <begin position="299"/>
        <end position="319"/>
    </location>
</feature>
<dbReference type="GO" id="GO:0020037">
    <property type="term" value="F:heme binding"/>
    <property type="evidence" value="ECO:0007669"/>
    <property type="project" value="TreeGrafter"/>
</dbReference>
<evidence type="ECO:0000256" key="1">
    <source>
        <dbReference type="ARBA" id="ARBA00004651"/>
    </source>
</evidence>
<evidence type="ECO:0000256" key="7">
    <source>
        <dbReference type="ARBA" id="ARBA00022723"/>
    </source>
</evidence>
<comment type="similarity">
    <text evidence="2 12">Belongs to the cytochrome ubiquinol oxidase subunit 1 family.</text>
</comment>
<dbReference type="GO" id="GO:0070069">
    <property type="term" value="C:cytochrome complex"/>
    <property type="evidence" value="ECO:0007669"/>
    <property type="project" value="UniProtKB-UniRule"/>
</dbReference>
<keyword evidence="10 12" id="KW-0408">Iron</keyword>
<dbReference type="AlphaFoldDB" id="A0A4V2EUE7"/>
<keyword evidence="9 12" id="KW-1133">Transmembrane helix</keyword>
<feature type="transmembrane region" description="Helical" evidence="12">
    <location>
        <begin position="326"/>
        <end position="346"/>
    </location>
</feature>
<sequence length="423" mass="46192">MSDAVDLARIQFATTTSFHFLFVMLTLGLVTLVAITQTRYTLSGNENRRETLSRMTRFWGHLYVINYALGIATGIVMEFQFGMNWSGLATVVGDVFGAPLAIETLVAFFLESTFLGLWIFGWGRLNKWLHLALIWLTALTAYASAFWIMVANAFMQNPVGYEVIGDGGDATVRLTDFGALLSNPMFGDALLHVVAGALVTGGVFMAGISALHFLRRTTEVEFFQRSLRLGLVTAAIAAPVLIGFGFAQFSTIDELQPGKVSEGGDAAAAAQAELVARYGPGDYITPEWANGLFGQMIEFGFLLTLALFAMVLMLFRGWLFRRRLPLRLLVVMIPIPFVAAISGWLFREVGRQPWLVYGLLRTEDAASHVSVGSMWVSLVVFTALFAALAVADWVLIARVARRGPAPAEAALPPRPVTPEPVAL</sequence>
<feature type="transmembrane region" description="Helical" evidence="12">
    <location>
        <begin position="132"/>
        <end position="155"/>
    </location>
</feature>
<feature type="transmembrane region" description="Helical" evidence="12">
    <location>
        <begin position="189"/>
        <end position="214"/>
    </location>
</feature>
<evidence type="ECO:0000256" key="11">
    <source>
        <dbReference type="ARBA" id="ARBA00023136"/>
    </source>
</evidence>
<dbReference type="OrthoDB" id="9807042at2"/>
<proteinExistence type="inferred from homology"/>
<keyword evidence="4 12" id="KW-1003">Cell membrane</keyword>
<dbReference type="RefSeq" id="WP_130342013.1">
    <property type="nucleotide sequence ID" value="NZ_SGWQ01000001.1"/>
</dbReference>
<feature type="transmembrane region" description="Helical" evidence="12">
    <location>
        <begin position="95"/>
        <end position="120"/>
    </location>
</feature>
<dbReference type="PANTHER" id="PTHR30365">
    <property type="entry name" value="CYTOCHROME D UBIQUINOL OXIDASE"/>
    <property type="match status" value="1"/>
</dbReference>
<dbReference type="GO" id="GO:0009055">
    <property type="term" value="F:electron transfer activity"/>
    <property type="evidence" value="ECO:0007669"/>
    <property type="project" value="UniProtKB-UniRule"/>
</dbReference>
<dbReference type="GO" id="GO:0016682">
    <property type="term" value="F:oxidoreductase activity, acting on diphenols and related substances as donors, oxygen as acceptor"/>
    <property type="evidence" value="ECO:0007669"/>
    <property type="project" value="TreeGrafter"/>
</dbReference>
<accession>A0A4V2EUE7</accession>
<keyword evidence="14" id="KW-1185">Reference proteome</keyword>
<keyword evidence="7 12" id="KW-0479">Metal-binding</keyword>
<evidence type="ECO:0000256" key="6">
    <source>
        <dbReference type="ARBA" id="ARBA00022692"/>
    </source>
</evidence>
<dbReference type="PIRSF" id="PIRSF006446">
    <property type="entry name" value="Cyt_quinol_oxidase_1"/>
    <property type="match status" value="1"/>
</dbReference>
<gene>
    <name evidence="13" type="ORF">EV193_101188</name>
</gene>
<feature type="transmembrane region" description="Helical" evidence="12">
    <location>
        <begin position="374"/>
        <end position="396"/>
    </location>
</feature>
<keyword evidence="3 12" id="KW-0813">Transport</keyword>
<keyword evidence="6 12" id="KW-0812">Transmembrane</keyword>
<dbReference type="Pfam" id="PF01654">
    <property type="entry name" value="Cyt_bd_oxida_I"/>
    <property type="match status" value="2"/>
</dbReference>
<name>A0A4V2EUE7_9PSEU</name>
<dbReference type="EMBL" id="SGWQ01000001">
    <property type="protein sequence ID" value="RZS44313.1"/>
    <property type="molecule type" value="Genomic_DNA"/>
</dbReference>
<evidence type="ECO:0000256" key="5">
    <source>
        <dbReference type="ARBA" id="ARBA00022617"/>
    </source>
</evidence>
<keyword evidence="11 12" id="KW-0472">Membrane</keyword>
<feature type="transmembrane region" description="Helical" evidence="12">
    <location>
        <begin position="20"/>
        <end position="42"/>
    </location>
</feature>
<dbReference type="Proteomes" id="UP000294257">
    <property type="component" value="Unassembled WGS sequence"/>
</dbReference>
<evidence type="ECO:0000256" key="2">
    <source>
        <dbReference type="ARBA" id="ARBA00009819"/>
    </source>
</evidence>
<dbReference type="PANTHER" id="PTHR30365:SF15">
    <property type="entry name" value="CYTOCHROME BD UBIQUINOL OXIDASE SUBUNIT 1"/>
    <property type="match status" value="1"/>
</dbReference>
<comment type="caution">
    <text evidence="13">The sequence shown here is derived from an EMBL/GenBank/DDBJ whole genome shotgun (WGS) entry which is preliminary data.</text>
</comment>
<keyword evidence="5 12" id="KW-0349">Heme</keyword>
<organism evidence="13 14">
    <name type="scientific">Herbihabitans rhizosphaerae</name>
    <dbReference type="NCBI Taxonomy" id="1872711"/>
    <lineage>
        <taxon>Bacteria</taxon>
        <taxon>Bacillati</taxon>
        <taxon>Actinomycetota</taxon>
        <taxon>Actinomycetes</taxon>
        <taxon>Pseudonocardiales</taxon>
        <taxon>Pseudonocardiaceae</taxon>
        <taxon>Herbihabitans</taxon>
    </lineage>
</organism>
<evidence type="ECO:0000256" key="12">
    <source>
        <dbReference type="PIRNR" id="PIRNR006446"/>
    </source>
</evidence>
<dbReference type="GO" id="GO:0046872">
    <property type="term" value="F:metal ion binding"/>
    <property type="evidence" value="ECO:0007669"/>
    <property type="project" value="UniProtKB-UniRule"/>
</dbReference>
<feature type="transmembrane region" description="Helical" evidence="12">
    <location>
        <begin position="226"/>
        <end position="247"/>
    </location>
</feature>
<evidence type="ECO:0000256" key="4">
    <source>
        <dbReference type="ARBA" id="ARBA00022475"/>
    </source>
</evidence>
<keyword evidence="8 12" id="KW-0249">Electron transport</keyword>